<reference evidence="2" key="1">
    <citation type="submission" date="2020-11" db="EMBL/GenBank/DDBJ databases">
        <title>Nocardioides cynanchi sp. nov., isolated from soil of rhizosphere of Cynanchum wilfordii.</title>
        <authorList>
            <person name="Lee J.-S."/>
            <person name="Suh M.K."/>
            <person name="Kim J.-S."/>
        </authorList>
    </citation>
    <scope>NUCLEOTIDE SEQUENCE</scope>
    <source>
        <strain evidence="2">KCTC 19276</strain>
    </source>
</reference>
<dbReference type="EMBL" id="JADKPO010000022">
    <property type="protein sequence ID" value="MBF4769225.1"/>
    <property type="molecule type" value="Genomic_DNA"/>
</dbReference>
<name>A0A930VSR3_9ACTN</name>
<proteinExistence type="predicted"/>
<feature type="transmembrane region" description="Helical" evidence="1">
    <location>
        <begin position="6"/>
        <end position="21"/>
    </location>
</feature>
<comment type="caution">
    <text evidence="2">The sequence shown here is derived from an EMBL/GenBank/DDBJ whole genome shotgun (WGS) entry which is preliminary data.</text>
</comment>
<evidence type="ECO:0000313" key="3">
    <source>
        <dbReference type="Proteomes" id="UP000660668"/>
    </source>
</evidence>
<dbReference type="Proteomes" id="UP000660668">
    <property type="component" value="Unassembled WGS sequence"/>
</dbReference>
<feature type="transmembrane region" description="Helical" evidence="1">
    <location>
        <begin position="33"/>
        <end position="51"/>
    </location>
</feature>
<evidence type="ECO:0000256" key="1">
    <source>
        <dbReference type="SAM" id="Phobius"/>
    </source>
</evidence>
<keyword evidence="1" id="KW-1133">Transmembrane helix</keyword>
<accession>A0A930VSR3</accession>
<evidence type="ECO:0000313" key="2">
    <source>
        <dbReference type="EMBL" id="MBF4769225.1"/>
    </source>
</evidence>
<keyword evidence="1" id="KW-0812">Transmembrane</keyword>
<protein>
    <submittedName>
        <fullName evidence="2">Uncharacterized protein</fullName>
    </submittedName>
</protein>
<keyword evidence="3" id="KW-1185">Reference proteome</keyword>
<sequence>MTRILFILVEVAVAVAVWRLGDKARKQQLTARSAALLASACAVLLMLLIVTDWPLTDWPSPEINKFWDEHSTVTGTLHSILLLGVGLLSYEAGQLREQERLDESVTAAGLGGIVDHLVDAEVGLAFLSSPEPPDAHGWAWSPGKPLQWLRQGRERLSRNAADRTGDPRTWVVALPATNDPEWRKELVDQCIRRLLVALRDWTPLIASSRNGTRVLVAIAELRKDLVELEAHLGEDADVVEPLLVSLRARARLLAYFLELKSGADPLRPEVLDRFDPLPMTPGSVEWAADPSGRDLFGADWTKDLQAAIEALTRVS</sequence>
<organism evidence="2 3">
    <name type="scientific">Nocardioides agariphilus</name>
    <dbReference type="NCBI Taxonomy" id="433664"/>
    <lineage>
        <taxon>Bacteria</taxon>
        <taxon>Bacillati</taxon>
        <taxon>Actinomycetota</taxon>
        <taxon>Actinomycetes</taxon>
        <taxon>Propionibacteriales</taxon>
        <taxon>Nocardioidaceae</taxon>
        <taxon>Nocardioides</taxon>
    </lineage>
</organism>
<keyword evidence="1" id="KW-0472">Membrane</keyword>
<gene>
    <name evidence="2" type="ORF">ISU10_15775</name>
</gene>
<dbReference type="AlphaFoldDB" id="A0A930VSR3"/>
<dbReference type="RefSeq" id="WP_194697374.1">
    <property type="nucleotide sequence ID" value="NZ_JADKPO010000022.1"/>
</dbReference>
<feature type="transmembrane region" description="Helical" evidence="1">
    <location>
        <begin position="71"/>
        <end position="90"/>
    </location>
</feature>